<organism evidence="3 4">
    <name type="scientific">Paludisphaera mucosa</name>
    <dbReference type="NCBI Taxonomy" id="3030827"/>
    <lineage>
        <taxon>Bacteria</taxon>
        <taxon>Pseudomonadati</taxon>
        <taxon>Planctomycetota</taxon>
        <taxon>Planctomycetia</taxon>
        <taxon>Isosphaerales</taxon>
        <taxon>Isosphaeraceae</taxon>
        <taxon>Paludisphaera</taxon>
    </lineage>
</organism>
<keyword evidence="3" id="KW-0645">Protease</keyword>
<evidence type="ECO:0000313" key="4">
    <source>
        <dbReference type="Proteomes" id="UP001216907"/>
    </source>
</evidence>
<dbReference type="InterPro" id="IPR003675">
    <property type="entry name" value="Rce1/LyrA-like_dom"/>
</dbReference>
<keyword evidence="1" id="KW-0472">Membrane</keyword>
<evidence type="ECO:0000259" key="2">
    <source>
        <dbReference type="Pfam" id="PF02517"/>
    </source>
</evidence>
<feature type="domain" description="CAAX prenyl protease 2/Lysostaphin resistance protein A-like" evidence="2">
    <location>
        <begin position="117"/>
        <end position="219"/>
    </location>
</feature>
<keyword evidence="3" id="KW-0378">Hydrolase</keyword>
<feature type="transmembrane region" description="Helical" evidence="1">
    <location>
        <begin position="232"/>
        <end position="252"/>
    </location>
</feature>
<feature type="transmembrane region" description="Helical" evidence="1">
    <location>
        <begin position="185"/>
        <end position="212"/>
    </location>
</feature>
<keyword evidence="1" id="KW-1133">Transmembrane helix</keyword>
<dbReference type="GO" id="GO:0006508">
    <property type="term" value="P:proteolysis"/>
    <property type="evidence" value="ECO:0007669"/>
    <property type="project" value="UniProtKB-KW"/>
</dbReference>
<dbReference type="Pfam" id="PF02517">
    <property type="entry name" value="Rce1-like"/>
    <property type="match status" value="1"/>
</dbReference>
<feature type="transmembrane region" description="Helical" evidence="1">
    <location>
        <begin position="73"/>
        <end position="96"/>
    </location>
</feature>
<evidence type="ECO:0000313" key="3">
    <source>
        <dbReference type="EMBL" id="MDG3004989.1"/>
    </source>
</evidence>
<accession>A0ABT6FBL7</accession>
<keyword evidence="1" id="KW-0812">Transmembrane</keyword>
<dbReference type="GO" id="GO:0008233">
    <property type="term" value="F:peptidase activity"/>
    <property type="evidence" value="ECO:0007669"/>
    <property type="project" value="UniProtKB-KW"/>
</dbReference>
<reference evidence="3 4" key="1">
    <citation type="submission" date="2023-03" db="EMBL/GenBank/DDBJ databases">
        <title>Paludisphaera mucosa sp. nov. a novel planctomycete from northern fen.</title>
        <authorList>
            <person name="Ivanova A."/>
        </authorList>
    </citation>
    <scope>NUCLEOTIDE SEQUENCE [LARGE SCALE GENOMIC DNA]</scope>
    <source>
        <strain evidence="3 4">Pla2</strain>
    </source>
</reference>
<feature type="transmembrane region" description="Helical" evidence="1">
    <location>
        <begin position="154"/>
        <end position="173"/>
    </location>
</feature>
<proteinExistence type="predicted"/>
<gene>
    <name evidence="3" type="ORF">PZE19_14470</name>
</gene>
<dbReference type="RefSeq" id="WP_277861338.1">
    <property type="nucleotide sequence ID" value="NZ_JARRAG010000002.1"/>
</dbReference>
<dbReference type="Proteomes" id="UP001216907">
    <property type="component" value="Unassembled WGS sequence"/>
</dbReference>
<evidence type="ECO:0000256" key="1">
    <source>
        <dbReference type="SAM" id="Phobius"/>
    </source>
</evidence>
<comment type="caution">
    <text evidence="3">The sequence shown here is derived from an EMBL/GenBank/DDBJ whole genome shotgun (WGS) entry which is preliminary data.</text>
</comment>
<sequence length="258" mass="27253">MLLACGNACLIFFAFRDPQRWFHPAWRLAQATGGLLNLTLSANVLNLVVFVGGVLIFGFGQRPVALGLDPKRLPAGVAGTLAIFLIATTVQAAAAWKQGMPLAGSSAWSSGTWPAAAGLWIAQFLGNAFFEEVMYRGFFFPQIHLLAARKLPGRPAACLAVALVLSQGVFTAIHIPVNVAHGVPAIYMLVQFAVGLVLAGIYLASGNLFLAMGVHTLVNEPPPPFASPLPEGVVPGLLTLGLLAILIVRRVWAARRAA</sequence>
<name>A0ABT6FBL7_9BACT</name>
<feature type="transmembrane region" description="Helical" evidence="1">
    <location>
        <begin position="40"/>
        <end position="61"/>
    </location>
</feature>
<dbReference type="EMBL" id="JARRAG010000002">
    <property type="protein sequence ID" value="MDG3004989.1"/>
    <property type="molecule type" value="Genomic_DNA"/>
</dbReference>
<keyword evidence="4" id="KW-1185">Reference proteome</keyword>
<dbReference type="EC" id="3.4.-.-" evidence="3"/>
<protein>
    <submittedName>
        <fullName evidence="3">CPBP family glutamic-type intramembrane protease</fullName>
        <ecNumber evidence="3">3.4.-.-</ecNumber>
    </submittedName>
</protein>